<evidence type="ECO:0000313" key="2">
    <source>
        <dbReference type="Proteomes" id="UP001239111"/>
    </source>
</evidence>
<protein>
    <submittedName>
        <fullName evidence="1">Uncharacterized protein</fullName>
    </submittedName>
</protein>
<reference evidence="1" key="1">
    <citation type="submission" date="2023-04" db="EMBL/GenBank/DDBJ databases">
        <title>A chromosome-level genome assembly of the parasitoid wasp Eretmocerus hayati.</title>
        <authorList>
            <person name="Zhong Y."/>
            <person name="Liu S."/>
            <person name="Liu Y."/>
        </authorList>
    </citation>
    <scope>NUCLEOTIDE SEQUENCE</scope>
    <source>
        <strain evidence="1">ZJU_SS_LIU_2023</strain>
    </source>
</reference>
<gene>
    <name evidence="1" type="ORF">QAD02_007643</name>
</gene>
<comment type="caution">
    <text evidence="1">The sequence shown here is derived from an EMBL/GenBank/DDBJ whole genome shotgun (WGS) entry which is preliminary data.</text>
</comment>
<organism evidence="1 2">
    <name type="scientific">Eretmocerus hayati</name>
    <dbReference type="NCBI Taxonomy" id="131215"/>
    <lineage>
        <taxon>Eukaryota</taxon>
        <taxon>Metazoa</taxon>
        <taxon>Ecdysozoa</taxon>
        <taxon>Arthropoda</taxon>
        <taxon>Hexapoda</taxon>
        <taxon>Insecta</taxon>
        <taxon>Pterygota</taxon>
        <taxon>Neoptera</taxon>
        <taxon>Endopterygota</taxon>
        <taxon>Hymenoptera</taxon>
        <taxon>Apocrita</taxon>
        <taxon>Proctotrupomorpha</taxon>
        <taxon>Chalcidoidea</taxon>
        <taxon>Aphelinidae</taxon>
        <taxon>Aphelininae</taxon>
        <taxon>Eretmocerus</taxon>
    </lineage>
</organism>
<name>A0ACC2N5K6_9HYME</name>
<dbReference type="Proteomes" id="UP001239111">
    <property type="component" value="Chromosome 4"/>
</dbReference>
<proteinExistence type="predicted"/>
<dbReference type="EMBL" id="CM056744">
    <property type="protein sequence ID" value="KAJ8665981.1"/>
    <property type="molecule type" value="Genomic_DNA"/>
</dbReference>
<sequence length="395" mass="44663">MSTASPAAPMDELQNINYLNEKSTSQLNRDLHARMSQSECGRLDLEPDPSVRLRETRELTGTARLPGILQRDKKLHWKQTIREGKDVTMLDIRDASTDVSDDAISGDDTEHESDGSQHYEYDELPITHGAPANTEPPVSGPMFTSHEREAAEPVSTKPEQVPRDLNENSDRMDDFDFPMNYVMKTQWAEPHLEFFHETDIPTQPTGNCLFYSLIITCNLNIDPLTLRRTLRNSSHIESCAIPADAKRILESDNEYGDDNCIQVFAREYGARICVHNQKPNGSIEFYHFWEHGSGAVIHLHLDEAQRHYTPLIPLTNGRTSNLNRDGAETQNKGEASVSGDEVNRNCDEPRKAHRPSCKLPNLHILVRHDAADRGNISHSPLDNQALHSYTTHLLF</sequence>
<evidence type="ECO:0000313" key="1">
    <source>
        <dbReference type="EMBL" id="KAJ8665981.1"/>
    </source>
</evidence>
<accession>A0ACC2N5K6</accession>
<keyword evidence="2" id="KW-1185">Reference proteome</keyword>